<evidence type="ECO:0000256" key="4">
    <source>
        <dbReference type="ARBA" id="ARBA00022679"/>
    </source>
</evidence>
<dbReference type="InterPro" id="IPR015424">
    <property type="entry name" value="PyrdxlP-dep_Trfase"/>
</dbReference>
<organism evidence="11 12">
    <name type="scientific">Thermoactinomyces intermedius</name>
    <dbReference type="NCBI Taxonomy" id="2024"/>
    <lineage>
        <taxon>Bacteria</taxon>
        <taxon>Bacillati</taxon>
        <taxon>Bacillota</taxon>
        <taxon>Bacilli</taxon>
        <taxon>Bacillales</taxon>
        <taxon>Thermoactinomycetaceae</taxon>
        <taxon>Thermoactinomyces</taxon>
    </lineage>
</organism>
<evidence type="ECO:0000256" key="8">
    <source>
        <dbReference type="RuleBase" id="RU004075"/>
    </source>
</evidence>
<dbReference type="InterPro" id="IPR024169">
    <property type="entry name" value="SP_NH2Trfase/AEP_transaminase"/>
</dbReference>
<dbReference type="InterPro" id="IPR000192">
    <property type="entry name" value="Aminotrans_V_dom"/>
</dbReference>
<evidence type="ECO:0000256" key="3">
    <source>
        <dbReference type="ARBA" id="ARBA00022576"/>
    </source>
</evidence>
<proteinExistence type="inferred from homology"/>
<keyword evidence="3 11" id="KW-0032">Aminotransferase</keyword>
<evidence type="ECO:0000313" key="12">
    <source>
        <dbReference type="Proteomes" id="UP000633619"/>
    </source>
</evidence>
<feature type="modified residue" description="N6-(pyridoxal phosphate)lysine" evidence="7">
    <location>
        <position position="194"/>
    </location>
</feature>
<evidence type="ECO:0000256" key="1">
    <source>
        <dbReference type="ARBA" id="ARBA00001933"/>
    </source>
</evidence>
<protein>
    <submittedName>
        <fullName evidence="11">Alanine--glyoxylate aminotransferase family protein</fullName>
    </submittedName>
</protein>
<keyword evidence="5 7" id="KW-0663">Pyridoxal phosphate</keyword>
<name>A0A8I1A5S8_THEIN</name>
<dbReference type="Pfam" id="PF00266">
    <property type="entry name" value="Aminotran_5"/>
    <property type="match status" value="1"/>
</dbReference>
<dbReference type="GO" id="GO:0019265">
    <property type="term" value="P:glycine biosynthetic process, by transamination of glyoxylate"/>
    <property type="evidence" value="ECO:0007669"/>
    <property type="project" value="TreeGrafter"/>
</dbReference>
<dbReference type="Proteomes" id="UP000633619">
    <property type="component" value="Unassembled WGS sequence"/>
</dbReference>
<evidence type="ECO:0000256" key="7">
    <source>
        <dbReference type="PIRSR" id="PIRSR000524-50"/>
    </source>
</evidence>
<dbReference type="InterPro" id="IPR015422">
    <property type="entry name" value="PyrdxlP-dep_Trfase_small"/>
</dbReference>
<dbReference type="PANTHER" id="PTHR21152">
    <property type="entry name" value="AMINOTRANSFERASE CLASS V"/>
    <property type="match status" value="1"/>
</dbReference>
<comment type="cofactor">
    <cofactor evidence="1 7 9">
        <name>pyridoxal 5'-phosphate</name>
        <dbReference type="ChEBI" id="CHEBI:597326"/>
    </cofactor>
</comment>
<comment type="similarity">
    <text evidence="2 8">Belongs to the class-V pyridoxal-phosphate-dependent aminotransferase family.</text>
</comment>
<evidence type="ECO:0000256" key="5">
    <source>
        <dbReference type="ARBA" id="ARBA00022898"/>
    </source>
</evidence>
<dbReference type="PANTHER" id="PTHR21152:SF40">
    <property type="entry name" value="ALANINE--GLYOXYLATE AMINOTRANSFERASE"/>
    <property type="match status" value="1"/>
</dbReference>
<keyword evidence="4 11" id="KW-0808">Transferase</keyword>
<dbReference type="SUPFAM" id="SSF53383">
    <property type="entry name" value="PLP-dependent transferases"/>
    <property type="match status" value="1"/>
</dbReference>
<evidence type="ECO:0000259" key="10">
    <source>
        <dbReference type="Pfam" id="PF00266"/>
    </source>
</evidence>
<accession>A0A8I1A5S8</accession>
<reference evidence="11 12" key="1">
    <citation type="submission" date="2020-12" db="EMBL/GenBank/DDBJ databases">
        <title>WGS of Thermoactinomyces spp.</title>
        <authorList>
            <person name="Cheng K."/>
        </authorList>
    </citation>
    <scope>NUCLEOTIDE SEQUENCE [LARGE SCALE GENOMIC DNA]</scope>
    <source>
        <strain evidence="12">CICC 10671\DSM 43846</strain>
    </source>
</reference>
<dbReference type="InterPro" id="IPR020578">
    <property type="entry name" value="Aminotrans_V_PyrdxlP_BS"/>
</dbReference>
<dbReference type="FunFam" id="3.40.640.10:FF:000027">
    <property type="entry name" value="Serine--pyruvate aminotransferase, mitochondrial"/>
    <property type="match status" value="1"/>
</dbReference>
<keyword evidence="12" id="KW-1185">Reference proteome</keyword>
<dbReference type="Gene3D" id="3.90.1150.10">
    <property type="entry name" value="Aspartate Aminotransferase, domain 1"/>
    <property type="match status" value="1"/>
</dbReference>
<evidence type="ECO:0000256" key="2">
    <source>
        <dbReference type="ARBA" id="ARBA00009236"/>
    </source>
</evidence>
<dbReference type="AlphaFoldDB" id="A0A8I1A5S8"/>
<evidence type="ECO:0000256" key="6">
    <source>
        <dbReference type="PIRSR" id="PIRSR000524-1"/>
    </source>
</evidence>
<dbReference type="GO" id="GO:0008453">
    <property type="term" value="F:alanine-glyoxylate transaminase activity"/>
    <property type="evidence" value="ECO:0007669"/>
    <property type="project" value="TreeGrafter"/>
</dbReference>
<evidence type="ECO:0000256" key="9">
    <source>
        <dbReference type="RuleBase" id="RU004504"/>
    </source>
</evidence>
<feature type="binding site" evidence="6">
    <location>
        <position position="339"/>
    </location>
    <ligand>
        <name>substrate</name>
    </ligand>
</feature>
<comment type="caution">
    <text evidence="11">The sequence shown here is derived from an EMBL/GenBank/DDBJ whole genome shotgun (WGS) entry which is preliminary data.</text>
</comment>
<dbReference type="EMBL" id="JAECVW010000004">
    <property type="protein sequence ID" value="MBH8595339.1"/>
    <property type="molecule type" value="Genomic_DNA"/>
</dbReference>
<sequence>MPLKDKYHLRIPGPTPVPPQVQRAMTQPVIGHRSRLASQLIQECSERLKPIFGTRQQPLIVAGSGTSALEAAVVNTLSPGDEAVVVVTGAFGDRFAKIVETYGIGLHRLDIPWGKACEPEQLADFLKKHPGAKSVFLTYCETSTGVLNPVAELARTVRQHSDALVIVDGVSCVGAVPCQMDDWGVDIMVTGSQKALMLPPGLAFLAVSERAWQVIAGNRQPRFYLNLEAYRRKLEQEDTTPFTAAVSLLYGLKESLSLLEEEGFENVCSRHERLKNITRAGIRASGLTLMADDRHASPTVTSIDASQEKWDVEAFRKKLQSHGFYVAGGQQHLKGKIFRIGHMGYCDEWDILTVLAAVEVTLSQMGQSVEPGMATKAAQEVMMDV</sequence>
<dbReference type="InterPro" id="IPR015421">
    <property type="entry name" value="PyrdxlP-dep_Trfase_major"/>
</dbReference>
<dbReference type="Gene3D" id="3.40.640.10">
    <property type="entry name" value="Type I PLP-dependent aspartate aminotransferase-like (Major domain)"/>
    <property type="match status" value="1"/>
</dbReference>
<dbReference type="GO" id="GO:0004760">
    <property type="term" value="F:L-serine-pyruvate transaminase activity"/>
    <property type="evidence" value="ECO:0007669"/>
    <property type="project" value="TreeGrafter"/>
</dbReference>
<dbReference type="PIRSF" id="PIRSF000524">
    <property type="entry name" value="SPT"/>
    <property type="match status" value="1"/>
</dbReference>
<dbReference type="RefSeq" id="WP_181732037.1">
    <property type="nucleotide sequence ID" value="NZ_JACEIR010000005.1"/>
</dbReference>
<gene>
    <name evidence="11" type="ORF">I8U20_08340</name>
</gene>
<evidence type="ECO:0000313" key="11">
    <source>
        <dbReference type="EMBL" id="MBH8595339.1"/>
    </source>
</evidence>
<dbReference type="PROSITE" id="PS00595">
    <property type="entry name" value="AA_TRANSFER_CLASS_5"/>
    <property type="match status" value="1"/>
</dbReference>
<feature type="domain" description="Aminotransferase class V" evidence="10">
    <location>
        <begin position="30"/>
        <end position="331"/>
    </location>
</feature>